<evidence type="ECO:0000313" key="1">
    <source>
        <dbReference type="EMBL" id="KAA0023317.1"/>
    </source>
</evidence>
<dbReference type="AlphaFoldDB" id="A0A5A7SF47"/>
<dbReference type="RefSeq" id="WP_149429661.1">
    <property type="nucleotide sequence ID" value="NZ_VLNY01000003.1"/>
</dbReference>
<protein>
    <submittedName>
        <fullName evidence="1">AAA family ATPase</fullName>
    </submittedName>
</protein>
<sequence>MSPRLDLVVGCNGAGKSTLVDTVLAPLLIDSVFVNADQIAKARWPDDPVAHSYDAAKVAARTRSTLLTLGRSFIAETVFSHPSKLELITEAHERGFRVVLHVVMVPEDYAVERVRLRVASGGHDVPEAKIRQRYSRVWPLVATAITRCDQATVYDNHGRTTRIVARYVDGTLVADPQWPNWTPTALTNPPHRA</sequence>
<dbReference type="PANTHER" id="PTHR39206">
    <property type="entry name" value="SLL8004 PROTEIN"/>
    <property type="match status" value="1"/>
</dbReference>
<organism evidence="1 2">
    <name type="scientific">Antrihabitans cavernicola</name>
    <dbReference type="NCBI Taxonomy" id="2495913"/>
    <lineage>
        <taxon>Bacteria</taxon>
        <taxon>Bacillati</taxon>
        <taxon>Actinomycetota</taxon>
        <taxon>Actinomycetes</taxon>
        <taxon>Mycobacteriales</taxon>
        <taxon>Nocardiaceae</taxon>
        <taxon>Antrihabitans</taxon>
    </lineage>
</organism>
<dbReference type="Proteomes" id="UP000322244">
    <property type="component" value="Unassembled WGS sequence"/>
</dbReference>
<dbReference type="Gene3D" id="3.40.50.300">
    <property type="entry name" value="P-loop containing nucleotide triphosphate hydrolases"/>
    <property type="match status" value="1"/>
</dbReference>
<name>A0A5A7SF47_9NOCA</name>
<dbReference type="EMBL" id="VLNY01000003">
    <property type="protein sequence ID" value="KAA0023317.1"/>
    <property type="molecule type" value="Genomic_DNA"/>
</dbReference>
<comment type="caution">
    <text evidence="1">The sequence shown here is derived from an EMBL/GenBank/DDBJ whole genome shotgun (WGS) entry which is preliminary data.</text>
</comment>
<dbReference type="SUPFAM" id="SSF52540">
    <property type="entry name" value="P-loop containing nucleoside triphosphate hydrolases"/>
    <property type="match status" value="1"/>
</dbReference>
<dbReference type="Pfam" id="PF13671">
    <property type="entry name" value="AAA_33"/>
    <property type="match status" value="1"/>
</dbReference>
<gene>
    <name evidence="1" type="ORF">FOY51_07820</name>
</gene>
<dbReference type="PANTHER" id="PTHR39206:SF1">
    <property type="entry name" value="SLL8004 PROTEIN"/>
    <property type="match status" value="1"/>
</dbReference>
<reference evidence="1 2" key="1">
    <citation type="submission" date="2019-07" db="EMBL/GenBank/DDBJ databases">
        <title>Rhodococcus cavernicolus sp. nov., isolated from a cave.</title>
        <authorList>
            <person name="Lee S.D."/>
        </authorList>
    </citation>
    <scope>NUCLEOTIDE SEQUENCE [LARGE SCALE GENOMIC DNA]</scope>
    <source>
        <strain evidence="1 2">C1-24</strain>
    </source>
</reference>
<dbReference type="OrthoDB" id="9791543at2"/>
<evidence type="ECO:0000313" key="2">
    <source>
        <dbReference type="Proteomes" id="UP000322244"/>
    </source>
</evidence>
<keyword evidence="2" id="KW-1185">Reference proteome</keyword>
<accession>A0A5A7SF47</accession>
<dbReference type="InterPro" id="IPR027417">
    <property type="entry name" value="P-loop_NTPase"/>
</dbReference>
<proteinExistence type="predicted"/>